<dbReference type="Proteomes" id="UP000230214">
    <property type="component" value="Unassembled WGS sequence"/>
</dbReference>
<dbReference type="EMBL" id="PCXU01000013">
    <property type="protein sequence ID" value="PIR43710.1"/>
    <property type="molecule type" value="Genomic_DNA"/>
</dbReference>
<proteinExistence type="predicted"/>
<gene>
    <name evidence="1" type="ORF">COV24_01490</name>
</gene>
<name>A0A2H0RB70_UNCKA</name>
<comment type="caution">
    <text evidence="1">The sequence shown here is derived from an EMBL/GenBank/DDBJ whole genome shotgun (WGS) entry which is preliminary data.</text>
</comment>
<sequence length="283" mass="31379">MVLKNNKKNYKALKKKFDRYHSKALVSLHKSHSSAMNLAKTNALALIGGAMLMSGVAGNHVPANAKSSAISSISENSSKKDSQDFDKMQNLLLTNPNALTTFQEEDIQNTLSENFNINLKVTRDGNRLNEIWGYFGQEQHLYRWGGDTLNAHIGGLDHGIAPSTGAFGYFDNATQEQYYIAAPIHLLPNWNTDWPTLKPWYKFRKVLVYNPKNQKAVVAVIGDAGPAAWTEKQFGGSPELMEYLDMYDGSAKSRAVVLFLDKDNQNIKLGPIKKVGSVVSSII</sequence>
<reference evidence="1 2" key="1">
    <citation type="submission" date="2017-09" db="EMBL/GenBank/DDBJ databases">
        <title>Depth-based differentiation of microbial function through sediment-hosted aquifers and enrichment of novel symbionts in the deep terrestrial subsurface.</title>
        <authorList>
            <person name="Probst A.J."/>
            <person name="Ladd B."/>
            <person name="Jarett J.K."/>
            <person name="Geller-Mcgrath D.E."/>
            <person name="Sieber C.M."/>
            <person name="Emerson J.B."/>
            <person name="Anantharaman K."/>
            <person name="Thomas B.C."/>
            <person name="Malmstrom R."/>
            <person name="Stieglmeier M."/>
            <person name="Klingl A."/>
            <person name="Woyke T."/>
            <person name="Ryan C.M."/>
            <person name="Banfield J.F."/>
        </authorList>
    </citation>
    <scope>NUCLEOTIDE SEQUENCE [LARGE SCALE GENOMIC DNA]</scope>
    <source>
        <strain evidence="1">CG10_big_fil_rev_8_21_14_0_10_32_10</strain>
    </source>
</reference>
<dbReference type="AlphaFoldDB" id="A0A2H0RB70"/>
<protein>
    <submittedName>
        <fullName evidence="1">Uncharacterized protein</fullName>
    </submittedName>
</protein>
<evidence type="ECO:0000313" key="2">
    <source>
        <dbReference type="Proteomes" id="UP000230214"/>
    </source>
</evidence>
<evidence type="ECO:0000313" key="1">
    <source>
        <dbReference type="EMBL" id="PIR43710.1"/>
    </source>
</evidence>
<accession>A0A2H0RB70</accession>
<organism evidence="1 2">
    <name type="scientific">candidate division WWE3 bacterium CG10_big_fil_rev_8_21_14_0_10_32_10</name>
    <dbReference type="NCBI Taxonomy" id="1975090"/>
    <lineage>
        <taxon>Bacteria</taxon>
        <taxon>Katanobacteria</taxon>
    </lineage>
</organism>